<evidence type="ECO:0000313" key="2">
    <source>
        <dbReference type="Proteomes" id="UP001492380"/>
    </source>
</evidence>
<gene>
    <name evidence="1" type="ORF">HDK90DRAFT_66518</name>
</gene>
<sequence length="397" mass="43894">MSSSSNSSAALSTASSATTFNDTHVCGEVTGGMFVPGVLDPIDSNVEDPVEPSNPQCPYAHLSNAICEMTEKAWEDSFPGFPAERPFKTATFTLLSSIPPDVLRCVINGTLPRVVANHSLPAVTKFISLTNEEMRISPLRIDGKLVCQQPTLRAHYLVDNNSFEPSRDQLADIASIVRFCSISPEMMERVGLGPIVDREDAQQFFDAVMARHHSDKDVRPLSAFVYCPNPKESPRSALVQLVDRICERIFPQFYIHEYVVARCFTPDQARYGELALNIIGQGMVAGGAGLHYYTSASTKEAGNIAAHHWAKWSSNAMHFTPAMAIINRKIENLKNLLSKSAGRRYVDTYNCEYDISELEHIQRTMLDMTDVEDDASTVFVPTTPVEAPWSPVEEDGL</sequence>
<name>A0ABR1YC43_9PEZI</name>
<reference evidence="1 2" key="1">
    <citation type="submission" date="2024-04" db="EMBL/GenBank/DDBJ databases">
        <title>Phyllosticta paracitricarpa is synonymous to the EU quarantine fungus P. citricarpa based on phylogenomic analyses.</title>
        <authorList>
            <consortium name="Lawrence Berkeley National Laboratory"/>
            <person name="Van Ingen-Buijs V.A."/>
            <person name="Van Westerhoven A.C."/>
            <person name="Haridas S."/>
            <person name="Skiadas P."/>
            <person name="Martin F."/>
            <person name="Groenewald J.Z."/>
            <person name="Crous P.W."/>
            <person name="Seidl M.F."/>
        </authorList>
    </citation>
    <scope>NUCLEOTIDE SEQUENCE [LARGE SCALE GENOMIC DNA]</scope>
    <source>
        <strain evidence="1 2">CBS 123374</strain>
    </source>
</reference>
<evidence type="ECO:0000313" key="1">
    <source>
        <dbReference type="EMBL" id="KAK8225765.1"/>
    </source>
</evidence>
<dbReference type="Proteomes" id="UP001492380">
    <property type="component" value="Unassembled WGS sequence"/>
</dbReference>
<proteinExistence type="predicted"/>
<comment type="caution">
    <text evidence="1">The sequence shown here is derived from an EMBL/GenBank/DDBJ whole genome shotgun (WGS) entry which is preliminary data.</text>
</comment>
<protein>
    <submittedName>
        <fullName evidence="1">Uncharacterized protein</fullName>
    </submittedName>
</protein>
<dbReference type="EMBL" id="JBBWRZ010000011">
    <property type="protein sequence ID" value="KAK8225765.1"/>
    <property type="molecule type" value="Genomic_DNA"/>
</dbReference>
<organism evidence="1 2">
    <name type="scientific">Phyllosticta capitalensis</name>
    <dbReference type="NCBI Taxonomy" id="121624"/>
    <lineage>
        <taxon>Eukaryota</taxon>
        <taxon>Fungi</taxon>
        <taxon>Dikarya</taxon>
        <taxon>Ascomycota</taxon>
        <taxon>Pezizomycotina</taxon>
        <taxon>Dothideomycetes</taxon>
        <taxon>Dothideomycetes incertae sedis</taxon>
        <taxon>Botryosphaeriales</taxon>
        <taxon>Phyllostictaceae</taxon>
        <taxon>Phyllosticta</taxon>
    </lineage>
</organism>
<accession>A0ABR1YC43</accession>
<keyword evidence="2" id="KW-1185">Reference proteome</keyword>